<reference evidence="1 2" key="1">
    <citation type="submission" date="2024-02" db="EMBL/GenBank/DDBJ databases">
        <title>de novo genome assembly of Solanum bulbocastanum strain 11H21.</title>
        <authorList>
            <person name="Hosaka A.J."/>
        </authorList>
    </citation>
    <scope>NUCLEOTIDE SEQUENCE [LARGE SCALE GENOMIC DNA]</scope>
    <source>
        <tissue evidence="1">Young leaves</tissue>
    </source>
</reference>
<dbReference type="Proteomes" id="UP001371456">
    <property type="component" value="Unassembled WGS sequence"/>
</dbReference>
<proteinExistence type="predicted"/>
<evidence type="ECO:0000313" key="2">
    <source>
        <dbReference type="Proteomes" id="UP001371456"/>
    </source>
</evidence>
<evidence type="ECO:0000313" key="1">
    <source>
        <dbReference type="EMBL" id="KAK6779848.1"/>
    </source>
</evidence>
<protein>
    <submittedName>
        <fullName evidence="1">Uncharacterized protein</fullName>
    </submittedName>
</protein>
<organism evidence="1 2">
    <name type="scientific">Solanum bulbocastanum</name>
    <name type="common">Wild potato</name>
    <dbReference type="NCBI Taxonomy" id="147425"/>
    <lineage>
        <taxon>Eukaryota</taxon>
        <taxon>Viridiplantae</taxon>
        <taxon>Streptophyta</taxon>
        <taxon>Embryophyta</taxon>
        <taxon>Tracheophyta</taxon>
        <taxon>Spermatophyta</taxon>
        <taxon>Magnoliopsida</taxon>
        <taxon>eudicotyledons</taxon>
        <taxon>Gunneridae</taxon>
        <taxon>Pentapetalae</taxon>
        <taxon>asterids</taxon>
        <taxon>lamiids</taxon>
        <taxon>Solanales</taxon>
        <taxon>Solanaceae</taxon>
        <taxon>Solanoideae</taxon>
        <taxon>Solaneae</taxon>
        <taxon>Solanum</taxon>
    </lineage>
</organism>
<name>A0AAN8Y7Q1_SOLBU</name>
<dbReference type="AlphaFoldDB" id="A0AAN8Y7Q1"/>
<accession>A0AAN8Y7Q1</accession>
<comment type="caution">
    <text evidence="1">The sequence shown here is derived from an EMBL/GenBank/DDBJ whole genome shotgun (WGS) entry which is preliminary data.</text>
</comment>
<keyword evidence="2" id="KW-1185">Reference proteome</keyword>
<sequence>MFNSSGELDFTKIETPQDVFNEKGVLWCTTSCWSSKYNNTSQWELYCFPHHVEKSFVQCEHASANCLQSFTYFCSRPSVTFDVLPCELEM</sequence>
<dbReference type="EMBL" id="JBANQN010000009">
    <property type="protein sequence ID" value="KAK6779848.1"/>
    <property type="molecule type" value="Genomic_DNA"/>
</dbReference>
<gene>
    <name evidence="1" type="ORF">RDI58_022032</name>
</gene>